<dbReference type="PROSITE" id="PS50928">
    <property type="entry name" value="ABC_TM1"/>
    <property type="match status" value="1"/>
</dbReference>
<evidence type="ECO:0000313" key="9">
    <source>
        <dbReference type="EMBL" id="MBM7634542.1"/>
    </source>
</evidence>
<dbReference type="PANTHER" id="PTHR43386:SF1">
    <property type="entry name" value="D,D-DIPEPTIDE TRANSPORT SYSTEM PERMEASE PROTEIN DDPC-RELATED"/>
    <property type="match status" value="1"/>
</dbReference>
<evidence type="ECO:0000256" key="4">
    <source>
        <dbReference type="ARBA" id="ARBA00022692"/>
    </source>
</evidence>
<dbReference type="InterPro" id="IPR025966">
    <property type="entry name" value="OppC_N"/>
</dbReference>
<evidence type="ECO:0000256" key="1">
    <source>
        <dbReference type="ARBA" id="ARBA00004651"/>
    </source>
</evidence>
<feature type="domain" description="ABC transmembrane type-1" evidence="8">
    <location>
        <begin position="101"/>
        <end position="292"/>
    </location>
</feature>
<feature type="transmembrane region" description="Helical" evidence="7">
    <location>
        <begin position="40"/>
        <end position="62"/>
    </location>
</feature>
<keyword evidence="2 7" id="KW-0813">Transport</keyword>
<evidence type="ECO:0000256" key="3">
    <source>
        <dbReference type="ARBA" id="ARBA00022475"/>
    </source>
</evidence>
<gene>
    <name evidence="9" type="ORF">JOD17_003661</name>
</gene>
<feature type="transmembrane region" description="Helical" evidence="7">
    <location>
        <begin position="214"/>
        <end position="235"/>
    </location>
</feature>
<keyword evidence="6 7" id="KW-0472">Membrane</keyword>
<protein>
    <submittedName>
        <fullName evidence="9">Peptide/nickel transport system permease protein</fullName>
    </submittedName>
</protein>
<feature type="transmembrane region" description="Helical" evidence="7">
    <location>
        <begin position="136"/>
        <end position="159"/>
    </location>
</feature>
<name>A0ABS2PH01_9BACL</name>
<proteinExistence type="inferred from homology"/>
<keyword evidence="5 7" id="KW-1133">Transmembrane helix</keyword>
<dbReference type="NCBIfam" id="NF045476">
    <property type="entry name" value="Opp4C"/>
    <property type="match status" value="1"/>
</dbReference>
<dbReference type="Pfam" id="PF12911">
    <property type="entry name" value="OppC_N"/>
    <property type="match status" value="1"/>
</dbReference>
<dbReference type="InterPro" id="IPR050366">
    <property type="entry name" value="BP-dependent_transpt_permease"/>
</dbReference>
<feature type="transmembrane region" description="Helical" evidence="7">
    <location>
        <begin position="271"/>
        <end position="292"/>
    </location>
</feature>
<dbReference type="Pfam" id="PF00528">
    <property type="entry name" value="BPD_transp_1"/>
    <property type="match status" value="1"/>
</dbReference>
<dbReference type="PANTHER" id="PTHR43386">
    <property type="entry name" value="OLIGOPEPTIDE TRANSPORT SYSTEM PERMEASE PROTEIN APPC"/>
    <property type="match status" value="1"/>
</dbReference>
<evidence type="ECO:0000256" key="5">
    <source>
        <dbReference type="ARBA" id="ARBA00022989"/>
    </source>
</evidence>
<evidence type="ECO:0000256" key="7">
    <source>
        <dbReference type="RuleBase" id="RU363032"/>
    </source>
</evidence>
<accession>A0ABS2PH01</accession>
<dbReference type="SUPFAM" id="SSF161098">
    <property type="entry name" value="MetI-like"/>
    <property type="match status" value="1"/>
</dbReference>
<dbReference type="Gene3D" id="1.10.3720.10">
    <property type="entry name" value="MetI-like"/>
    <property type="match status" value="1"/>
</dbReference>
<sequence>MDQLQHRKLEPMTPNNNHDNLGKHRSMLGIFVVKFFQNKLAVLGLVMLLLIIGSAVFAPLLAPHDPNYQILTARLHEPSAEYPLGADQLGRDLLSRLLYAGQMSLLVGFAAMASATFIGATMGAIAGYFGGIIDSIIMRIVDILFSFPNIFLMITLVALFRPSPFWLIVSFAVLGWMSTARLIRGEMLSLKKREFVLAARTLGISKWRIIFNHIMPNAIGPLIVAATLAVGQFIIAESTLSFLGIGISPPTATWGNMLTAAQNLTIFQTAWWYPLFPGLMIFLTVLSFNFVGDGLRDALDPRVVEK</sequence>
<dbReference type="EMBL" id="JAFBEC010000013">
    <property type="protein sequence ID" value="MBM7634542.1"/>
    <property type="molecule type" value="Genomic_DNA"/>
</dbReference>
<evidence type="ECO:0000256" key="2">
    <source>
        <dbReference type="ARBA" id="ARBA00022448"/>
    </source>
</evidence>
<keyword evidence="10" id="KW-1185">Reference proteome</keyword>
<dbReference type="Proteomes" id="UP000741863">
    <property type="component" value="Unassembled WGS sequence"/>
</dbReference>
<feature type="transmembrane region" description="Helical" evidence="7">
    <location>
        <begin position="103"/>
        <end position="129"/>
    </location>
</feature>
<reference evidence="9 10" key="1">
    <citation type="submission" date="2021-01" db="EMBL/GenBank/DDBJ databases">
        <title>Genomic Encyclopedia of Type Strains, Phase IV (KMG-IV): sequencing the most valuable type-strain genomes for metagenomic binning, comparative biology and taxonomic classification.</title>
        <authorList>
            <person name="Goeker M."/>
        </authorList>
    </citation>
    <scope>NUCLEOTIDE SEQUENCE [LARGE SCALE GENOMIC DNA]</scope>
    <source>
        <strain evidence="9 10">DSM 25540</strain>
    </source>
</reference>
<dbReference type="InterPro" id="IPR053523">
    <property type="entry name" value="Oligopeptide_permease_AppC"/>
</dbReference>
<comment type="subcellular location">
    <subcellularLocation>
        <location evidence="1 7">Cell membrane</location>
        <topology evidence="1 7">Multi-pass membrane protein</topology>
    </subcellularLocation>
</comment>
<keyword evidence="3" id="KW-1003">Cell membrane</keyword>
<dbReference type="CDD" id="cd06261">
    <property type="entry name" value="TM_PBP2"/>
    <property type="match status" value="1"/>
</dbReference>
<evidence type="ECO:0000256" key="6">
    <source>
        <dbReference type="ARBA" id="ARBA00023136"/>
    </source>
</evidence>
<keyword evidence="4 7" id="KW-0812">Transmembrane</keyword>
<evidence type="ECO:0000313" key="10">
    <source>
        <dbReference type="Proteomes" id="UP000741863"/>
    </source>
</evidence>
<comment type="caution">
    <text evidence="9">The sequence shown here is derived from an EMBL/GenBank/DDBJ whole genome shotgun (WGS) entry which is preliminary data.</text>
</comment>
<organism evidence="9 10">
    <name type="scientific">Geomicrobium sediminis</name>
    <dbReference type="NCBI Taxonomy" id="1347788"/>
    <lineage>
        <taxon>Bacteria</taxon>
        <taxon>Bacillati</taxon>
        <taxon>Bacillota</taxon>
        <taxon>Bacilli</taxon>
        <taxon>Bacillales</taxon>
        <taxon>Geomicrobium</taxon>
    </lineage>
</organism>
<dbReference type="InterPro" id="IPR035906">
    <property type="entry name" value="MetI-like_sf"/>
</dbReference>
<comment type="similarity">
    <text evidence="7">Belongs to the binding-protein-dependent transport system permease family.</text>
</comment>
<dbReference type="InterPro" id="IPR000515">
    <property type="entry name" value="MetI-like"/>
</dbReference>
<feature type="transmembrane region" description="Helical" evidence="7">
    <location>
        <begin position="165"/>
        <end position="183"/>
    </location>
</feature>
<evidence type="ECO:0000259" key="8">
    <source>
        <dbReference type="PROSITE" id="PS50928"/>
    </source>
</evidence>